<keyword evidence="3" id="KW-1185">Reference proteome</keyword>
<dbReference type="Pfam" id="PF00480">
    <property type="entry name" value="ROK"/>
    <property type="match status" value="1"/>
</dbReference>
<dbReference type="PANTHER" id="PTHR18964">
    <property type="entry name" value="ROK (REPRESSOR, ORF, KINASE) FAMILY"/>
    <property type="match status" value="1"/>
</dbReference>
<dbReference type="Proteomes" id="UP000245678">
    <property type="component" value="Unassembled WGS sequence"/>
</dbReference>
<evidence type="ECO:0000313" key="2">
    <source>
        <dbReference type="EMBL" id="PWK77339.1"/>
    </source>
</evidence>
<name>A0A316H861_9SPHI</name>
<keyword evidence="2" id="KW-0418">Kinase</keyword>
<sequence length="284" mass="30804">MSKIKVIGIDLGATNIRGAVVDNNEIGNIVSRRIKSDGSIEDVLNDVYTVADTLLQNHQPCAAIGIGVPSVVDVAAGIVYDVQYIPSWKEVHLKTLMQERYNIPVYVNNDANCFAVGELYFGKGKGVDNMVGLTLGTGLGTGIITNGKLYTGYNCGAGEIGLFPYMDNVLEYYCSGSFFNNVYGLDGVEVFNDARAGDSLALELYAELGTHIGNAIKMAMYAYDPELIVLGGSVSHAFDYFKEAMWLSVKTFAYPKTLNRIRIEISEMQNSAIIGAAALYLDNL</sequence>
<evidence type="ECO:0000256" key="1">
    <source>
        <dbReference type="ARBA" id="ARBA00006479"/>
    </source>
</evidence>
<dbReference type="RefSeq" id="WP_109608714.1">
    <property type="nucleotide sequence ID" value="NZ_QGHA01000005.1"/>
</dbReference>
<dbReference type="PANTHER" id="PTHR18964:SF149">
    <property type="entry name" value="BIFUNCTIONAL UDP-N-ACETYLGLUCOSAMINE 2-EPIMERASE_N-ACETYLMANNOSAMINE KINASE"/>
    <property type="match status" value="1"/>
</dbReference>
<keyword evidence="2" id="KW-0808">Transferase</keyword>
<reference evidence="2 3" key="1">
    <citation type="submission" date="2018-05" db="EMBL/GenBank/DDBJ databases">
        <title>Genomic Encyclopedia of Archaeal and Bacterial Type Strains, Phase II (KMG-II): from individual species to whole genera.</title>
        <authorList>
            <person name="Goeker M."/>
        </authorList>
    </citation>
    <scope>NUCLEOTIDE SEQUENCE [LARGE SCALE GENOMIC DNA]</scope>
    <source>
        <strain evidence="2 3">DSM 19975</strain>
    </source>
</reference>
<dbReference type="InterPro" id="IPR000600">
    <property type="entry name" value="ROK"/>
</dbReference>
<comment type="caution">
    <text evidence="2">The sequence shown here is derived from an EMBL/GenBank/DDBJ whole genome shotgun (WGS) entry which is preliminary data.</text>
</comment>
<evidence type="ECO:0000313" key="3">
    <source>
        <dbReference type="Proteomes" id="UP000245678"/>
    </source>
</evidence>
<protein>
    <submittedName>
        <fullName evidence="2">Glucokinase</fullName>
    </submittedName>
</protein>
<accession>A0A316H861</accession>
<dbReference type="AlphaFoldDB" id="A0A316H861"/>
<comment type="similarity">
    <text evidence="1">Belongs to the ROK (NagC/XylR) family.</text>
</comment>
<dbReference type="Gene3D" id="3.30.420.40">
    <property type="match status" value="2"/>
</dbReference>
<dbReference type="InterPro" id="IPR043129">
    <property type="entry name" value="ATPase_NBD"/>
</dbReference>
<gene>
    <name evidence="2" type="ORF">LX99_03151</name>
</gene>
<dbReference type="CDD" id="cd23763">
    <property type="entry name" value="ASKHA_ATPase_ROK"/>
    <property type="match status" value="1"/>
</dbReference>
<dbReference type="GO" id="GO:0016301">
    <property type="term" value="F:kinase activity"/>
    <property type="evidence" value="ECO:0007669"/>
    <property type="project" value="UniProtKB-KW"/>
</dbReference>
<dbReference type="EMBL" id="QGHA01000005">
    <property type="protein sequence ID" value="PWK77339.1"/>
    <property type="molecule type" value="Genomic_DNA"/>
</dbReference>
<proteinExistence type="inferred from homology"/>
<dbReference type="SUPFAM" id="SSF53067">
    <property type="entry name" value="Actin-like ATPase domain"/>
    <property type="match status" value="1"/>
</dbReference>
<organism evidence="2 3">
    <name type="scientific">Mucilaginibacter oryzae</name>
    <dbReference type="NCBI Taxonomy" id="468058"/>
    <lineage>
        <taxon>Bacteria</taxon>
        <taxon>Pseudomonadati</taxon>
        <taxon>Bacteroidota</taxon>
        <taxon>Sphingobacteriia</taxon>
        <taxon>Sphingobacteriales</taxon>
        <taxon>Sphingobacteriaceae</taxon>
        <taxon>Mucilaginibacter</taxon>
    </lineage>
</organism>